<evidence type="ECO:0000313" key="4">
    <source>
        <dbReference type="Proteomes" id="UP000824063"/>
    </source>
</evidence>
<dbReference type="InterPro" id="IPR036907">
    <property type="entry name" value="5'-Nucleotdase_C_sf"/>
</dbReference>
<organism evidence="3 4">
    <name type="scientific">Candidatus Enterococcus avicola</name>
    <dbReference type="NCBI Taxonomy" id="2838561"/>
    <lineage>
        <taxon>Bacteria</taxon>
        <taxon>Bacillati</taxon>
        <taxon>Bacillota</taxon>
        <taxon>Bacilli</taxon>
        <taxon>Lactobacillales</taxon>
        <taxon>Enterococcaceae</taxon>
        <taxon>Enterococcus</taxon>
    </lineage>
</organism>
<dbReference type="Proteomes" id="UP000824063">
    <property type="component" value="Unassembled WGS sequence"/>
</dbReference>
<evidence type="ECO:0000259" key="2">
    <source>
        <dbReference type="Pfam" id="PF02872"/>
    </source>
</evidence>
<dbReference type="PRINTS" id="PR01607">
    <property type="entry name" value="APYRASEFAMLY"/>
</dbReference>
<dbReference type="GO" id="GO:0030288">
    <property type="term" value="C:outer membrane-bounded periplasmic space"/>
    <property type="evidence" value="ECO:0007669"/>
    <property type="project" value="TreeGrafter"/>
</dbReference>
<dbReference type="Gene3D" id="3.90.780.10">
    <property type="entry name" value="5'-Nucleotidase, C-terminal domain"/>
    <property type="match status" value="1"/>
</dbReference>
<feature type="domain" description="5'-Nucleotidase C-terminal" evidence="2">
    <location>
        <begin position="200"/>
        <end position="317"/>
    </location>
</feature>
<proteinExistence type="inferred from homology"/>
<dbReference type="SUPFAM" id="SSF55816">
    <property type="entry name" value="5'-nucleotidase (syn. UDP-sugar hydrolase), C-terminal domain"/>
    <property type="match status" value="1"/>
</dbReference>
<dbReference type="GO" id="GO:0000166">
    <property type="term" value="F:nucleotide binding"/>
    <property type="evidence" value="ECO:0007669"/>
    <property type="project" value="UniProtKB-KW"/>
</dbReference>
<dbReference type="Gene3D" id="3.60.21.10">
    <property type="match status" value="1"/>
</dbReference>
<gene>
    <name evidence="3" type="ORF">IAA20_09370</name>
</gene>
<dbReference type="PANTHER" id="PTHR11575:SF23">
    <property type="entry name" value="5-NUCLEOTIDASE FAMILY PROTEIN"/>
    <property type="match status" value="1"/>
</dbReference>
<accession>A0A9D2F8V1</accession>
<dbReference type="GO" id="GO:0009166">
    <property type="term" value="P:nucleotide catabolic process"/>
    <property type="evidence" value="ECO:0007669"/>
    <property type="project" value="InterPro"/>
</dbReference>
<evidence type="ECO:0000313" key="3">
    <source>
        <dbReference type="EMBL" id="HIZ54138.1"/>
    </source>
</evidence>
<dbReference type="InterPro" id="IPR006179">
    <property type="entry name" value="5_nucleotidase/apyrase"/>
</dbReference>
<comment type="similarity">
    <text evidence="1">Belongs to the 5'-nucleotidase family.</text>
</comment>
<dbReference type="InterPro" id="IPR008334">
    <property type="entry name" value="5'-Nucleotdase_C"/>
</dbReference>
<sequence>ANLFDAKTLQYPDWAKPYGIHVTEQGTKIGFVALTAYFPLTYQPNGWDIRAWQEILPQLAVDLKKEVDVLILLSHLGIEDDFRIAEEIPSIDVIIGSHTHHLFVDGKKVNDTLIAAAGKFGQYVGEIVLTLDGSRVIIDKKAYTFATEEMISYPEDQAEIESYILEGQNRLKALEVTRLEEDLPIYVPNERSLTSDTLRAMKVRGQTTAAIINTGLFLNPLVKGRIDQNDLHQILPHPMHLIRVTLKGSDFIRFVLEVEKNRGFLRRFPIVGMGFRGKIFGEIVYSGFYYDKTNAQVLWLGEEIDPNREYTFTTVDHWMFIPFFPTIEIAGKIEFLFPEFIRTVLGTHLKN</sequence>
<reference evidence="3" key="2">
    <citation type="submission" date="2021-04" db="EMBL/GenBank/DDBJ databases">
        <authorList>
            <person name="Gilroy R."/>
        </authorList>
    </citation>
    <scope>NUCLEOTIDE SEQUENCE</scope>
    <source>
        <strain evidence="3">CHK172-16539</strain>
    </source>
</reference>
<name>A0A9D2F8V1_9ENTE</name>
<dbReference type="Pfam" id="PF02872">
    <property type="entry name" value="5_nucleotid_C"/>
    <property type="match status" value="1"/>
</dbReference>
<dbReference type="SUPFAM" id="SSF56300">
    <property type="entry name" value="Metallo-dependent phosphatases"/>
    <property type="match status" value="1"/>
</dbReference>
<dbReference type="InterPro" id="IPR029052">
    <property type="entry name" value="Metallo-depent_PP-like"/>
</dbReference>
<evidence type="ECO:0000256" key="1">
    <source>
        <dbReference type="RuleBase" id="RU362119"/>
    </source>
</evidence>
<dbReference type="GO" id="GO:0008253">
    <property type="term" value="F:5'-nucleotidase activity"/>
    <property type="evidence" value="ECO:0007669"/>
    <property type="project" value="TreeGrafter"/>
</dbReference>
<reference evidence="3" key="1">
    <citation type="journal article" date="2021" name="PeerJ">
        <title>Extensive microbial diversity within the chicken gut microbiome revealed by metagenomics and culture.</title>
        <authorList>
            <person name="Gilroy R."/>
            <person name="Ravi A."/>
            <person name="Getino M."/>
            <person name="Pursley I."/>
            <person name="Horton D.L."/>
            <person name="Alikhan N.F."/>
            <person name="Baker D."/>
            <person name="Gharbi K."/>
            <person name="Hall N."/>
            <person name="Watson M."/>
            <person name="Adriaenssens E.M."/>
            <person name="Foster-Nyarko E."/>
            <person name="Jarju S."/>
            <person name="Secka A."/>
            <person name="Antonio M."/>
            <person name="Oren A."/>
            <person name="Chaudhuri R.R."/>
            <person name="La Ragione R."/>
            <person name="Hildebrand F."/>
            <person name="Pallen M.J."/>
        </authorList>
    </citation>
    <scope>NUCLEOTIDE SEQUENCE</scope>
    <source>
        <strain evidence="3">CHK172-16539</strain>
    </source>
</reference>
<dbReference type="EMBL" id="DXBN01000214">
    <property type="protein sequence ID" value="HIZ54138.1"/>
    <property type="molecule type" value="Genomic_DNA"/>
</dbReference>
<feature type="non-terminal residue" evidence="3">
    <location>
        <position position="1"/>
    </location>
</feature>
<dbReference type="PANTHER" id="PTHR11575">
    <property type="entry name" value="5'-NUCLEOTIDASE-RELATED"/>
    <property type="match status" value="1"/>
</dbReference>
<protein>
    <submittedName>
        <fullName evidence="3">Bifunctional metallophosphatase/5'-nucleotidase</fullName>
    </submittedName>
</protein>
<dbReference type="AlphaFoldDB" id="A0A9D2F8V1"/>
<comment type="caution">
    <text evidence="3">The sequence shown here is derived from an EMBL/GenBank/DDBJ whole genome shotgun (WGS) entry which is preliminary data.</text>
</comment>
<keyword evidence="1" id="KW-0547">Nucleotide-binding</keyword>
<keyword evidence="1" id="KW-0378">Hydrolase</keyword>
<dbReference type="GO" id="GO:0008768">
    <property type="term" value="F:UDP-sugar diphosphatase activity"/>
    <property type="evidence" value="ECO:0007669"/>
    <property type="project" value="TreeGrafter"/>
</dbReference>